<dbReference type="Pfam" id="PF13738">
    <property type="entry name" value="Pyr_redox_3"/>
    <property type="match status" value="1"/>
</dbReference>
<keyword evidence="1" id="KW-0285">Flavoprotein</keyword>
<dbReference type="GO" id="GO:0016491">
    <property type="term" value="F:oxidoreductase activity"/>
    <property type="evidence" value="ECO:0007669"/>
    <property type="project" value="UniProtKB-KW"/>
</dbReference>
<evidence type="ECO:0000256" key="2">
    <source>
        <dbReference type="ARBA" id="ARBA00022827"/>
    </source>
</evidence>
<dbReference type="InterPro" id="IPR036188">
    <property type="entry name" value="FAD/NAD-bd_sf"/>
</dbReference>
<sequence length="582" mass="64712">MENFDLVIIGAGWFGLAAGKTALEINPSLNLVILDSAASIGGVWARERLYDELRTNNVVGSYEYSDFPMTEGQFGVQSDEHIPGKTVHAYLNAYAETFGINHNTRLRCTVVSATYTPDKYWDVNVNVKASVSSLRTPKLIIATGLTSQPIMPRFPGQDGFGAPLLHAKQLATLDKTFLESNDITVSILGGTKSAWDAAYTCASKGAQVDWIIRESGHGPVWMAPARVTPLKLLLEKLPTTRALSWFSPCVWGASSLIRTFLHETWLGQKIVKGFWALLESDLLQCNDYDQHPDTAKLRPWVNPFWVANSLSILNYPTDIFQLIRQERIRVHVADIDRLSAHTVHLSTGDRLRSDALICCTGWKPTPAITFSPAGIERDLGFPWAEDCLGRDRTLLEDSSAAILHNFPTLRDDQQPPHNPSLTPVCDEDEDPSSAVLHPFRLARFLVPPNMFEDRSIVFLGVAMSFSTTVMAEIQSLWSMAYLFNGLTLSGKNSTDIWSETALHTEFCRLRYPGGFGARHPDFVFDLMPYLDLLMTDLGLATARKSSLWRNLFLPHGPADYRGLVGEWKADVAATAVAARVWI</sequence>
<dbReference type="InterPro" id="IPR050346">
    <property type="entry name" value="FMO-like"/>
</dbReference>
<accession>A0A319D9S9</accession>
<dbReference type="PANTHER" id="PTHR23023">
    <property type="entry name" value="DIMETHYLANILINE MONOOXYGENASE"/>
    <property type="match status" value="1"/>
</dbReference>
<dbReference type="Gene3D" id="3.50.50.60">
    <property type="entry name" value="FAD/NAD(P)-binding domain"/>
    <property type="match status" value="1"/>
</dbReference>
<dbReference type="VEuPathDB" id="FungiDB:BO71DRAFT_380199"/>
<dbReference type="Proteomes" id="UP000247810">
    <property type="component" value="Unassembled WGS sequence"/>
</dbReference>
<feature type="region of interest" description="Disordered" evidence="4">
    <location>
        <begin position="408"/>
        <end position="427"/>
    </location>
</feature>
<dbReference type="AlphaFoldDB" id="A0A319D9S9"/>
<keyword evidence="6" id="KW-1185">Reference proteome</keyword>
<dbReference type="OrthoDB" id="2915840at2759"/>
<organism evidence="5 6">
    <name type="scientific">Aspergillus ellipticus CBS 707.79</name>
    <dbReference type="NCBI Taxonomy" id="1448320"/>
    <lineage>
        <taxon>Eukaryota</taxon>
        <taxon>Fungi</taxon>
        <taxon>Dikarya</taxon>
        <taxon>Ascomycota</taxon>
        <taxon>Pezizomycotina</taxon>
        <taxon>Eurotiomycetes</taxon>
        <taxon>Eurotiomycetidae</taxon>
        <taxon>Eurotiales</taxon>
        <taxon>Aspergillaceae</taxon>
        <taxon>Aspergillus</taxon>
        <taxon>Aspergillus subgen. Circumdati</taxon>
    </lineage>
</organism>
<keyword evidence="2" id="KW-0274">FAD</keyword>
<keyword evidence="3" id="KW-0560">Oxidoreductase</keyword>
<evidence type="ECO:0000256" key="3">
    <source>
        <dbReference type="ARBA" id="ARBA00023002"/>
    </source>
</evidence>
<proteinExistence type="predicted"/>
<gene>
    <name evidence="5" type="ORF">BO71DRAFT_380199</name>
</gene>
<evidence type="ECO:0000313" key="6">
    <source>
        <dbReference type="Proteomes" id="UP000247810"/>
    </source>
</evidence>
<dbReference type="SUPFAM" id="SSF51905">
    <property type="entry name" value="FAD/NAD(P)-binding domain"/>
    <property type="match status" value="2"/>
</dbReference>
<dbReference type="STRING" id="1448320.A0A319D9S9"/>
<protein>
    <submittedName>
        <fullName evidence="5">FAD/NAD(P)-binding domain-containing protein</fullName>
    </submittedName>
</protein>
<dbReference type="EMBL" id="KZ825879">
    <property type="protein sequence ID" value="PYH94120.1"/>
    <property type="molecule type" value="Genomic_DNA"/>
</dbReference>
<evidence type="ECO:0000313" key="5">
    <source>
        <dbReference type="EMBL" id="PYH94120.1"/>
    </source>
</evidence>
<evidence type="ECO:0000256" key="1">
    <source>
        <dbReference type="ARBA" id="ARBA00022630"/>
    </source>
</evidence>
<reference evidence="5 6" key="1">
    <citation type="submission" date="2018-02" db="EMBL/GenBank/DDBJ databases">
        <title>The genomes of Aspergillus section Nigri reveals drivers in fungal speciation.</title>
        <authorList>
            <consortium name="DOE Joint Genome Institute"/>
            <person name="Vesth T.C."/>
            <person name="Nybo J."/>
            <person name="Theobald S."/>
            <person name="Brandl J."/>
            <person name="Frisvad J.C."/>
            <person name="Nielsen K.F."/>
            <person name="Lyhne E.K."/>
            <person name="Kogle M.E."/>
            <person name="Kuo A."/>
            <person name="Riley R."/>
            <person name="Clum A."/>
            <person name="Nolan M."/>
            <person name="Lipzen A."/>
            <person name="Salamov A."/>
            <person name="Henrissat B."/>
            <person name="Wiebenga A."/>
            <person name="De vries R.P."/>
            <person name="Grigoriev I.V."/>
            <person name="Mortensen U.H."/>
            <person name="Andersen M.R."/>
            <person name="Baker S.E."/>
        </authorList>
    </citation>
    <scope>NUCLEOTIDE SEQUENCE [LARGE SCALE GENOMIC DNA]</scope>
    <source>
        <strain evidence="5 6">CBS 707.79</strain>
    </source>
</reference>
<evidence type="ECO:0000256" key="4">
    <source>
        <dbReference type="SAM" id="MobiDB-lite"/>
    </source>
</evidence>
<name>A0A319D9S9_9EURO</name>